<evidence type="ECO:0000313" key="2">
    <source>
        <dbReference type="EMBL" id="KRK23986.1"/>
    </source>
</evidence>
<accession>A0A837RAS3</accession>
<evidence type="ECO:0000256" key="1">
    <source>
        <dbReference type="SAM" id="MobiDB-lite"/>
    </source>
</evidence>
<dbReference type="AlphaFoldDB" id="A0A837RAS3"/>
<feature type="region of interest" description="Disordered" evidence="1">
    <location>
        <begin position="1"/>
        <end position="25"/>
    </location>
</feature>
<dbReference type="Proteomes" id="UP000051020">
    <property type="component" value="Unassembled WGS sequence"/>
</dbReference>
<dbReference type="EMBL" id="AZCU01000012">
    <property type="protein sequence ID" value="KRK23986.1"/>
    <property type="molecule type" value="Genomic_DNA"/>
</dbReference>
<evidence type="ECO:0000313" key="3">
    <source>
        <dbReference type="Proteomes" id="UP000051020"/>
    </source>
</evidence>
<proteinExistence type="predicted"/>
<gene>
    <name evidence="2" type="ORF">FD24_GL000666</name>
</gene>
<protein>
    <submittedName>
        <fullName evidence="2">Portal protein</fullName>
    </submittedName>
</protein>
<dbReference type="NCBIfam" id="TIGR01537">
    <property type="entry name" value="portal_HK97"/>
    <property type="match status" value="1"/>
</dbReference>
<reference evidence="2 3" key="1">
    <citation type="journal article" date="2015" name="Genome Announc.">
        <title>Expanding the biotechnology potential of lactobacilli through comparative genomics of 213 strains and associated genera.</title>
        <authorList>
            <person name="Sun Z."/>
            <person name="Harris H.M."/>
            <person name="McCann A."/>
            <person name="Guo C."/>
            <person name="Argimon S."/>
            <person name="Zhang W."/>
            <person name="Yang X."/>
            <person name="Jeffery I.B."/>
            <person name="Cooney J.C."/>
            <person name="Kagawa T.F."/>
            <person name="Liu W."/>
            <person name="Song Y."/>
            <person name="Salvetti E."/>
            <person name="Wrobel A."/>
            <person name="Rasinkangas P."/>
            <person name="Parkhill J."/>
            <person name="Rea M.C."/>
            <person name="O'Sullivan O."/>
            <person name="Ritari J."/>
            <person name="Douillard F.P."/>
            <person name="Paul Ross R."/>
            <person name="Yang R."/>
            <person name="Briner A.E."/>
            <person name="Felis G.E."/>
            <person name="de Vos W.M."/>
            <person name="Barrangou R."/>
            <person name="Klaenhammer T.R."/>
            <person name="Caufield P.W."/>
            <person name="Cui Y."/>
            <person name="Zhang H."/>
            <person name="O'Toole P.W."/>
        </authorList>
    </citation>
    <scope>NUCLEOTIDE SEQUENCE [LARGE SCALE GENOMIC DNA]</scope>
    <source>
        <strain evidence="2 3">DSM 20314</strain>
    </source>
</reference>
<name>A0A837RAS3_LACPE</name>
<dbReference type="InterPro" id="IPR006944">
    <property type="entry name" value="Phage/GTA_portal"/>
</dbReference>
<sequence length="390" mass="42585">MGLMTPSNYRRPKIRNDMSYPSTSEQPTFVTNIAGNPISYTPARSAFNNTDVYAVVVRIASDIASARLSTENTAVLDLLERPNPLIGRFSFWQGVIIQLLLAGNAYVPLNGNQWEHVPPSDVQINYNSGNQGITYTVMANNDRPEMILPQSQMLHFRLSPDARYRYLVGRSPLESLKGALDIAEKTYRSNGKALDSQIAPSGTLKLSNFIGNAADLKSAREEFENANAGNNAGRVMVLTDSMEYSPYEMKTDVFSVLTENSNFSADQISKAFGVPSDVLGGGTSTESNHSNISQVNSVYLSNLNSYIYPLVEELKLKLAVPDLTIDTKTIQDANDTVLVNQVNALVTSGAIDQGQAEFYLKSKGYLPLNLPEFKAPATGTTSTLKGGEKE</sequence>
<dbReference type="InterPro" id="IPR006427">
    <property type="entry name" value="Portal_HK97"/>
</dbReference>
<organism evidence="2 3">
    <name type="scientific">Lactiplantibacillus pentosus DSM 20314</name>
    <dbReference type="NCBI Taxonomy" id="1423791"/>
    <lineage>
        <taxon>Bacteria</taxon>
        <taxon>Bacillati</taxon>
        <taxon>Bacillota</taxon>
        <taxon>Bacilli</taxon>
        <taxon>Lactobacillales</taxon>
        <taxon>Lactobacillaceae</taxon>
        <taxon>Lactiplantibacillus</taxon>
    </lineage>
</organism>
<dbReference type="Pfam" id="PF04860">
    <property type="entry name" value="Phage_portal"/>
    <property type="match status" value="1"/>
</dbReference>
<dbReference type="GeneID" id="49392960"/>
<comment type="caution">
    <text evidence="2">The sequence shown here is derived from an EMBL/GenBank/DDBJ whole genome shotgun (WGS) entry which is preliminary data.</text>
</comment>
<dbReference type="RefSeq" id="WP_050339239.1">
    <property type="nucleotide sequence ID" value="NZ_AZCU01000012.1"/>
</dbReference>